<feature type="compositionally biased region" description="Basic and acidic residues" evidence="1">
    <location>
        <begin position="587"/>
        <end position="606"/>
    </location>
</feature>
<feature type="compositionally biased region" description="Basic and acidic residues" evidence="1">
    <location>
        <begin position="678"/>
        <end position="788"/>
    </location>
</feature>
<feature type="chain" id="PRO_5010700765" evidence="2">
    <location>
        <begin position="18"/>
        <end position="917"/>
    </location>
</feature>
<reference evidence="4" key="1">
    <citation type="submission" date="2025-08" db="UniProtKB">
        <authorList>
            <consortium name="RefSeq"/>
        </authorList>
    </citation>
    <scope>IDENTIFICATION</scope>
    <source>
        <tissue evidence="4">Entire body</tissue>
    </source>
</reference>
<accession>A0A1W4XK66</accession>
<name>A0A1W4XK66_AGRPL</name>
<feature type="compositionally biased region" description="Basic and acidic residues" evidence="1">
    <location>
        <begin position="429"/>
        <end position="441"/>
    </location>
</feature>
<feature type="compositionally biased region" description="Basic and acidic residues" evidence="1">
    <location>
        <begin position="560"/>
        <end position="575"/>
    </location>
</feature>
<gene>
    <name evidence="4" type="primary">LOC108745000</name>
</gene>
<dbReference type="InParanoid" id="A0A1W4XK66"/>
<dbReference type="GeneID" id="108745000"/>
<dbReference type="AlphaFoldDB" id="A0A1W4XK66"/>
<feature type="region of interest" description="Disordered" evidence="1">
    <location>
        <begin position="353"/>
        <end position="378"/>
    </location>
</feature>
<feature type="signal peptide" evidence="2">
    <location>
        <begin position="1"/>
        <end position="17"/>
    </location>
</feature>
<proteinExistence type="predicted"/>
<feature type="compositionally biased region" description="Low complexity" evidence="1">
    <location>
        <begin position="258"/>
        <end position="267"/>
    </location>
</feature>
<evidence type="ECO:0000313" key="4">
    <source>
        <dbReference type="RefSeq" id="XP_018336501.1"/>
    </source>
</evidence>
<sequence>MIFLITLLSVTSSLLVAQEVGSNEKSKPAVPSPLELDKEPLASIINYYSTSQKPTAFKTSINPRIRSVSSPLVHKSLLKSPATTPPSSQIIGFGPLTSQVSPSFYNSKPFQTKGLSTYGKLSNSVQPSLTKPIVSTNKNKSSKNFDVNSTTPFSLPRSPTTYSFILPIIKYKSTEPSKSKSSYKSDKLKSSSAPKAVLGLPSLKSTLYTGDFGKSSALSPTIKQPSRDSGATKSFKPSYAIVTPIYKGSKDKKVNLTSSESKSNSSKTGGFPIKSASSNGGKKPQAAESAVDSKVFFNIPFIALNVDSIESKGDSKGNYAPYFTTAPLISRSNEASPENQEYIRWAFPRYELPSQSNAPDVSHENENNSKEKVSSEVTGSQFEYSAKHGLPFYGKVLQPKPFEVSILGMPDFGKYVESAIRNAKQNIVHDKDGENVEKNVSEADENQSGDNNNKEEIKTPNQISKTKIPLIKKSPALSKLKEDYKQGSKYYHHDPQDSHEIHHNKKYKWVNGKIVPKCRKLPSSPYPNVVVKNLPHNIAKDRHNSDGSHHHHHYHHHEHHEKQKNPGEKGKESENNSKVIDSAHPLKKSEKNRNKDSTEIIEKIRQDLQGGKKPILEDAEVLFPSDLRPRNKTGQKDKSNESQKADRSNESQNAEKSTSKQNDKSTEDDRKSSKKGYKVIEESREKDNKNAVKEKESSETRKASSEKDRTKEEGESTKEETSKESKVNKGRNDENSSKNAEAKAEEEKRKEEEARREEELRREEEARLEAEAEEREKEIEREILEEFKAVFPDISSLSDFDDDQEYYGRSSRRDRSSSREKDDSREDRESAREDDSEDEDEDTSKVKSDYAEQDVHDDLKHPYTTYMDRDERKKSKKTKFGTPRYGSRSRSKSAKLSQRDSDEELDDDDFFKGWHTE</sequence>
<evidence type="ECO:0000256" key="1">
    <source>
        <dbReference type="SAM" id="MobiDB-lite"/>
    </source>
</evidence>
<feature type="region of interest" description="Disordered" evidence="1">
    <location>
        <begin position="253"/>
        <end position="287"/>
    </location>
</feature>
<feature type="compositionally biased region" description="Basic and acidic residues" evidence="1">
    <location>
        <begin position="657"/>
        <end position="671"/>
    </location>
</feature>
<dbReference type="KEGG" id="apln:108745000"/>
<feature type="region of interest" description="Disordered" evidence="1">
    <location>
        <begin position="429"/>
        <end position="467"/>
    </location>
</feature>
<feature type="compositionally biased region" description="Basic and acidic residues" evidence="1">
    <location>
        <begin position="361"/>
        <end position="374"/>
    </location>
</feature>
<feature type="region of interest" description="Disordered" evidence="1">
    <location>
        <begin position="130"/>
        <end position="150"/>
    </location>
</feature>
<feature type="compositionally biased region" description="Basic residues" evidence="1">
    <location>
        <begin position="549"/>
        <end position="559"/>
    </location>
</feature>
<dbReference type="RefSeq" id="XP_018336501.1">
    <property type="nucleotide sequence ID" value="XM_018480999.1"/>
</dbReference>
<evidence type="ECO:0000256" key="2">
    <source>
        <dbReference type="SAM" id="SignalP"/>
    </source>
</evidence>
<dbReference type="STRING" id="224129.A0A1W4XK66"/>
<protein>
    <submittedName>
        <fullName evidence="4">Eukaryotic translation initiation factor 5B-like</fullName>
    </submittedName>
</protein>
<feature type="region of interest" description="Disordered" evidence="1">
    <location>
        <begin position="539"/>
        <end position="917"/>
    </location>
</feature>
<feature type="compositionally biased region" description="Basic and acidic residues" evidence="1">
    <location>
        <begin position="539"/>
        <end position="548"/>
    </location>
</feature>
<feature type="compositionally biased region" description="Basic and acidic residues" evidence="1">
    <location>
        <begin position="634"/>
        <end position="649"/>
    </location>
</feature>
<keyword evidence="2" id="KW-0732">Signal</keyword>
<keyword evidence="3" id="KW-1185">Reference proteome</keyword>
<feature type="compositionally biased region" description="Basic and acidic residues" evidence="1">
    <location>
        <begin position="811"/>
        <end position="833"/>
    </location>
</feature>
<dbReference type="Proteomes" id="UP000192223">
    <property type="component" value="Unplaced"/>
</dbReference>
<feature type="compositionally biased region" description="Basic and acidic residues" evidence="1">
    <location>
        <begin position="843"/>
        <end position="873"/>
    </location>
</feature>
<evidence type="ECO:0000313" key="3">
    <source>
        <dbReference type="Proteomes" id="UP000192223"/>
    </source>
</evidence>
<organism evidence="3 4">
    <name type="scientific">Agrilus planipennis</name>
    <name type="common">Emerald ash borer</name>
    <name type="synonym">Agrilus marcopoli</name>
    <dbReference type="NCBI Taxonomy" id="224129"/>
    <lineage>
        <taxon>Eukaryota</taxon>
        <taxon>Metazoa</taxon>
        <taxon>Ecdysozoa</taxon>
        <taxon>Arthropoda</taxon>
        <taxon>Hexapoda</taxon>
        <taxon>Insecta</taxon>
        <taxon>Pterygota</taxon>
        <taxon>Neoptera</taxon>
        <taxon>Endopterygota</taxon>
        <taxon>Coleoptera</taxon>
        <taxon>Polyphaga</taxon>
        <taxon>Elateriformia</taxon>
        <taxon>Buprestoidea</taxon>
        <taxon>Buprestidae</taxon>
        <taxon>Agrilinae</taxon>
        <taxon>Agrilus</taxon>
    </lineage>
</organism>